<reference evidence="1 2" key="1">
    <citation type="journal article" date="2019" name="Sci. Rep.">
        <title>Orb-weaving spider Araneus ventricosus genome elucidates the spidroin gene catalogue.</title>
        <authorList>
            <person name="Kono N."/>
            <person name="Nakamura H."/>
            <person name="Ohtoshi R."/>
            <person name="Moran D.A.P."/>
            <person name="Shinohara A."/>
            <person name="Yoshida Y."/>
            <person name="Fujiwara M."/>
            <person name="Mori M."/>
            <person name="Tomita M."/>
            <person name="Arakawa K."/>
        </authorList>
    </citation>
    <scope>NUCLEOTIDE SEQUENCE [LARGE SCALE GENOMIC DNA]</scope>
</reference>
<organism evidence="1 2">
    <name type="scientific">Araneus ventricosus</name>
    <name type="common">Orbweaver spider</name>
    <name type="synonym">Epeira ventricosa</name>
    <dbReference type="NCBI Taxonomy" id="182803"/>
    <lineage>
        <taxon>Eukaryota</taxon>
        <taxon>Metazoa</taxon>
        <taxon>Ecdysozoa</taxon>
        <taxon>Arthropoda</taxon>
        <taxon>Chelicerata</taxon>
        <taxon>Arachnida</taxon>
        <taxon>Araneae</taxon>
        <taxon>Araneomorphae</taxon>
        <taxon>Entelegynae</taxon>
        <taxon>Araneoidea</taxon>
        <taxon>Araneidae</taxon>
        <taxon>Araneus</taxon>
    </lineage>
</organism>
<sequence length="118" mass="13516">MNITVISRSFCGKGNCKMYKYELVRHLANRPLPPKTLLKLEVAPAKFWQRNSQELLDNLILSMHHLCYCVLVFLGNHKPTEESMSDTPVQFRMLLPTLANISQATQSHKLSLHLISII</sequence>
<name>A0A4Y2LKF0_ARAVE</name>
<dbReference type="AlphaFoldDB" id="A0A4Y2LKF0"/>
<evidence type="ECO:0000313" key="2">
    <source>
        <dbReference type="Proteomes" id="UP000499080"/>
    </source>
</evidence>
<evidence type="ECO:0000313" key="1">
    <source>
        <dbReference type="EMBL" id="GBN14630.1"/>
    </source>
</evidence>
<protein>
    <submittedName>
        <fullName evidence="1">Uncharacterized protein</fullName>
    </submittedName>
</protein>
<keyword evidence="2" id="KW-1185">Reference proteome</keyword>
<dbReference type="EMBL" id="BGPR01005927">
    <property type="protein sequence ID" value="GBN14630.1"/>
    <property type="molecule type" value="Genomic_DNA"/>
</dbReference>
<dbReference type="Proteomes" id="UP000499080">
    <property type="component" value="Unassembled WGS sequence"/>
</dbReference>
<comment type="caution">
    <text evidence="1">The sequence shown here is derived from an EMBL/GenBank/DDBJ whole genome shotgun (WGS) entry which is preliminary data.</text>
</comment>
<gene>
    <name evidence="1" type="ORF">AVEN_142089_1</name>
</gene>
<accession>A0A4Y2LKF0</accession>
<proteinExistence type="predicted"/>